<dbReference type="Pfam" id="PF00078">
    <property type="entry name" value="RVT_1"/>
    <property type="match status" value="1"/>
</dbReference>
<sequence length="165" mass="18914">MMSKAISVEKGVMDYDKGDSSKKKRTDHFTQAESSQRLKFDLGDSDDDLDCDVDVHGSIRQRQSYPPLGENSWEESPTPVPTSDDLEDIPKTAFVTRYGHHEFTVVSSGLTNAPAYFMNMMNMILKEELDQFVVVLTDDILIYSKTREQHEKHLRAVLEKLRKNQ</sequence>
<dbReference type="InterPro" id="IPR000477">
    <property type="entry name" value="RT_dom"/>
</dbReference>
<accession>A0AAQ3PK72</accession>
<dbReference type="InterPro" id="IPR043502">
    <property type="entry name" value="DNA/RNA_pol_sf"/>
</dbReference>
<name>A0AAQ3PK72_PASNO</name>
<evidence type="ECO:0000259" key="2">
    <source>
        <dbReference type="Pfam" id="PF00078"/>
    </source>
</evidence>
<dbReference type="PANTHER" id="PTHR24559:SF444">
    <property type="entry name" value="REVERSE TRANSCRIPTASE DOMAIN-CONTAINING PROTEIN"/>
    <property type="match status" value="1"/>
</dbReference>
<gene>
    <name evidence="3" type="ORF">U9M48_001952</name>
</gene>
<feature type="compositionally biased region" description="Basic and acidic residues" evidence="1">
    <location>
        <begin position="11"/>
        <end position="21"/>
    </location>
</feature>
<dbReference type="InterPro" id="IPR053134">
    <property type="entry name" value="RNA-dir_DNA_polymerase"/>
</dbReference>
<dbReference type="PANTHER" id="PTHR24559">
    <property type="entry name" value="TRANSPOSON TY3-I GAG-POL POLYPROTEIN"/>
    <property type="match status" value="1"/>
</dbReference>
<keyword evidence="4" id="KW-1185">Reference proteome</keyword>
<protein>
    <recommendedName>
        <fullName evidence="2">Reverse transcriptase domain-containing protein</fullName>
    </recommendedName>
</protein>
<feature type="domain" description="Reverse transcriptase" evidence="2">
    <location>
        <begin position="90"/>
        <end position="164"/>
    </location>
</feature>
<dbReference type="AlphaFoldDB" id="A0AAQ3PK72"/>
<dbReference type="EMBL" id="CP144745">
    <property type="protein sequence ID" value="WVZ50724.1"/>
    <property type="molecule type" value="Genomic_DNA"/>
</dbReference>
<dbReference type="Gene3D" id="3.30.70.270">
    <property type="match status" value="1"/>
</dbReference>
<dbReference type="SUPFAM" id="SSF56672">
    <property type="entry name" value="DNA/RNA polymerases"/>
    <property type="match status" value="1"/>
</dbReference>
<dbReference type="InterPro" id="IPR043128">
    <property type="entry name" value="Rev_trsase/Diguanyl_cyclase"/>
</dbReference>
<dbReference type="Proteomes" id="UP001341281">
    <property type="component" value="Chromosome 01"/>
</dbReference>
<evidence type="ECO:0000256" key="1">
    <source>
        <dbReference type="SAM" id="MobiDB-lite"/>
    </source>
</evidence>
<evidence type="ECO:0000313" key="3">
    <source>
        <dbReference type="EMBL" id="WVZ50724.1"/>
    </source>
</evidence>
<proteinExistence type="predicted"/>
<dbReference type="Gene3D" id="3.10.10.10">
    <property type="entry name" value="HIV Type 1 Reverse Transcriptase, subunit A, domain 1"/>
    <property type="match status" value="1"/>
</dbReference>
<reference evidence="3 4" key="1">
    <citation type="submission" date="2024-02" db="EMBL/GenBank/DDBJ databases">
        <title>High-quality chromosome-scale genome assembly of Pensacola bahiagrass (Paspalum notatum Flugge var. saurae).</title>
        <authorList>
            <person name="Vega J.M."/>
            <person name="Podio M."/>
            <person name="Orjuela J."/>
            <person name="Siena L.A."/>
            <person name="Pessino S.C."/>
            <person name="Combes M.C."/>
            <person name="Mariac C."/>
            <person name="Albertini E."/>
            <person name="Pupilli F."/>
            <person name="Ortiz J.P.A."/>
            <person name="Leblanc O."/>
        </authorList>
    </citation>
    <scope>NUCLEOTIDE SEQUENCE [LARGE SCALE GENOMIC DNA]</scope>
    <source>
        <strain evidence="3">R1</strain>
        <tissue evidence="3">Leaf</tissue>
    </source>
</reference>
<dbReference type="CDD" id="cd01647">
    <property type="entry name" value="RT_LTR"/>
    <property type="match status" value="1"/>
</dbReference>
<feature type="compositionally biased region" description="Acidic residues" evidence="1">
    <location>
        <begin position="43"/>
        <end position="52"/>
    </location>
</feature>
<feature type="region of interest" description="Disordered" evidence="1">
    <location>
        <begin position="1"/>
        <end position="87"/>
    </location>
</feature>
<evidence type="ECO:0000313" key="4">
    <source>
        <dbReference type="Proteomes" id="UP001341281"/>
    </source>
</evidence>
<organism evidence="3 4">
    <name type="scientific">Paspalum notatum var. saurae</name>
    <dbReference type="NCBI Taxonomy" id="547442"/>
    <lineage>
        <taxon>Eukaryota</taxon>
        <taxon>Viridiplantae</taxon>
        <taxon>Streptophyta</taxon>
        <taxon>Embryophyta</taxon>
        <taxon>Tracheophyta</taxon>
        <taxon>Spermatophyta</taxon>
        <taxon>Magnoliopsida</taxon>
        <taxon>Liliopsida</taxon>
        <taxon>Poales</taxon>
        <taxon>Poaceae</taxon>
        <taxon>PACMAD clade</taxon>
        <taxon>Panicoideae</taxon>
        <taxon>Andropogonodae</taxon>
        <taxon>Paspaleae</taxon>
        <taxon>Paspalinae</taxon>
        <taxon>Paspalum</taxon>
    </lineage>
</organism>